<evidence type="ECO:0000256" key="1">
    <source>
        <dbReference type="SAM" id="Phobius"/>
    </source>
</evidence>
<protein>
    <recommendedName>
        <fullName evidence="4">Transmembrane protein</fullName>
    </recommendedName>
</protein>
<feature type="transmembrane region" description="Helical" evidence="1">
    <location>
        <begin position="47"/>
        <end position="67"/>
    </location>
</feature>
<evidence type="ECO:0008006" key="4">
    <source>
        <dbReference type="Google" id="ProtNLM"/>
    </source>
</evidence>
<sequence>MQGHPLLSQPPESHNTCFHGRVRHCLNFATRFAAAPRVVATPSLHSVVFFLSVSLLLFVSALFHFAFPAKCLLSGSRLSRLPQTSLSFIHRE</sequence>
<evidence type="ECO:0000313" key="3">
    <source>
        <dbReference type="Proteomes" id="UP000800038"/>
    </source>
</evidence>
<dbReference type="EMBL" id="ML976055">
    <property type="protein sequence ID" value="KAF1940962.1"/>
    <property type="molecule type" value="Genomic_DNA"/>
</dbReference>
<dbReference type="Proteomes" id="UP000800038">
    <property type="component" value="Unassembled WGS sequence"/>
</dbReference>
<proteinExistence type="predicted"/>
<keyword evidence="1" id="KW-0812">Transmembrane</keyword>
<keyword evidence="1" id="KW-1133">Transmembrane helix</keyword>
<keyword evidence="3" id="KW-1185">Reference proteome</keyword>
<name>A0A6A5SMD9_9PLEO</name>
<keyword evidence="1" id="KW-0472">Membrane</keyword>
<organism evidence="2 3">
    <name type="scientific">Clathrospora elynae</name>
    <dbReference type="NCBI Taxonomy" id="706981"/>
    <lineage>
        <taxon>Eukaryota</taxon>
        <taxon>Fungi</taxon>
        <taxon>Dikarya</taxon>
        <taxon>Ascomycota</taxon>
        <taxon>Pezizomycotina</taxon>
        <taxon>Dothideomycetes</taxon>
        <taxon>Pleosporomycetidae</taxon>
        <taxon>Pleosporales</taxon>
        <taxon>Diademaceae</taxon>
        <taxon>Clathrospora</taxon>
    </lineage>
</organism>
<gene>
    <name evidence="2" type="ORF">EJ02DRAFT_213883</name>
</gene>
<reference evidence="2" key="1">
    <citation type="journal article" date="2020" name="Stud. Mycol.">
        <title>101 Dothideomycetes genomes: a test case for predicting lifestyles and emergence of pathogens.</title>
        <authorList>
            <person name="Haridas S."/>
            <person name="Albert R."/>
            <person name="Binder M."/>
            <person name="Bloem J."/>
            <person name="Labutti K."/>
            <person name="Salamov A."/>
            <person name="Andreopoulos B."/>
            <person name="Baker S."/>
            <person name="Barry K."/>
            <person name="Bills G."/>
            <person name="Bluhm B."/>
            <person name="Cannon C."/>
            <person name="Castanera R."/>
            <person name="Culley D."/>
            <person name="Daum C."/>
            <person name="Ezra D."/>
            <person name="Gonzalez J."/>
            <person name="Henrissat B."/>
            <person name="Kuo A."/>
            <person name="Liang C."/>
            <person name="Lipzen A."/>
            <person name="Lutzoni F."/>
            <person name="Magnuson J."/>
            <person name="Mondo S."/>
            <person name="Nolan M."/>
            <person name="Ohm R."/>
            <person name="Pangilinan J."/>
            <person name="Park H.-J."/>
            <person name="Ramirez L."/>
            <person name="Alfaro M."/>
            <person name="Sun H."/>
            <person name="Tritt A."/>
            <person name="Yoshinaga Y."/>
            <person name="Zwiers L.-H."/>
            <person name="Turgeon B."/>
            <person name="Goodwin S."/>
            <person name="Spatafora J."/>
            <person name="Crous P."/>
            <person name="Grigoriev I."/>
        </authorList>
    </citation>
    <scope>NUCLEOTIDE SEQUENCE</scope>
    <source>
        <strain evidence="2">CBS 161.51</strain>
    </source>
</reference>
<evidence type="ECO:0000313" key="2">
    <source>
        <dbReference type="EMBL" id="KAF1940962.1"/>
    </source>
</evidence>
<accession>A0A6A5SMD9</accession>
<dbReference type="AlphaFoldDB" id="A0A6A5SMD9"/>